<dbReference type="AlphaFoldDB" id="A0A450Y6L2"/>
<evidence type="ECO:0008006" key="4">
    <source>
        <dbReference type="Google" id="ProtNLM"/>
    </source>
</evidence>
<proteinExistence type="predicted"/>
<reference evidence="1" key="1">
    <citation type="submission" date="2019-02" db="EMBL/GenBank/DDBJ databases">
        <authorList>
            <person name="Gruber-Vodicka R. H."/>
            <person name="Seah K. B. B."/>
        </authorList>
    </citation>
    <scope>NUCLEOTIDE SEQUENCE</scope>
    <source>
        <strain evidence="3">BECK_S127</strain>
        <strain evidence="2">BECK_S1320</strain>
        <strain evidence="1">BECK_S1321</strain>
    </source>
</reference>
<evidence type="ECO:0000313" key="1">
    <source>
        <dbReference type="EMBL" id="VFK37165.1"/>
    </source>
</evidence>
<dbReference type="SUPFAM" id="SSF89095">
    <property type="entry name" value="GatB/YqeY motif"/>
    <property type="match status" value="1"/>
</dbReference>
<dbReference type="Gene3D" id="1.10.10.410">
    <property type="match status" value="1"/>
</dbReference>
<dbReference type="PANTHER" id="PTHR28055">
    <property type="entry name" value="ALTERED INHERITANCE OF MITOCHONDRIA PROTEIN 41, MITOCHONDRIAL"/>
    <property type="match status" value="1"/>
</dbReference>
<dbReference type="PANTHER" id="PTHR28055:SF1">
    <property type="entry name" value="ALTERED INHERITANCE OF MITOCHONDRIA PROTEIN 41, MITOCHONDRIAL"/>
    <property type="match status" value="1"/>
</dbReference>
<dbReference type="InterPro" id="IPR042184">
    <property type="entry name" value="YqeY/Aim41_N"/>
</dbReference>
<dbReference type="InterPro" id="IPR023168">
    <property type="entry name" value="GatB_Yqey_C_2"/>
</dbReference>
<dbReference type="Gene3D" id="1.10.1510.10">
    <property type="entry name" value="Uncharacterised protein YqeY/AIM41 PF09424, N-terminal domain"/>
    <property type="match status" value="1"/>
</dbReference>
<protein>
    <recommendedName>
        <fullName evidence="4">Glutamyl-tRNA amidotransferase</fullName>
    </recommendedName>
</protein>
<gene>
    <name evidence="3" type="ORF">BECKSD772D_GA0070982_104017</name>
    <name evidence="2" type="ORF">BECKSD772E_GA0070983_100414</name>
    <name evidence="1" type="ORF">BECKSD772F_GA0070984_101126</name>
</gene>
<organism evidence="1">
    <name type="scientific">Candidatus Kentrum sp. SD</name>
    <dbReference type="NCBI Taxonomy" id="2126332"/>
    <lineage>
        <taxon>Bacteria</taxon>
        <taxon>Pseudomonadati</taxon>
        <taxon>Pseudomonadota</taxon>
        <taxon>Gammaproteobacteria</taxon>
        <taxon>Candidatus Kentrum</taxon>
    </lineage>
</organism>
<dbReference type="InterPro" id="IPR003789">
    <property type="entry name" value="Asn/Gln_tRNA_amidoTrase-B-like"/>
</dbReference>
<dbReference type="EMBL" id="CAADFU010000004">
    <property type="protein sequence ID" value="VFK39712.1"/>
    <property type="molecule type" value="Genomic_DNA"/>
</dbReference>
<dbReference type="Pfam" id="PF09424">
    <property type="entry name" value="YqeY"/>
    <property type="match status" value="1"/>
</dbReference>
<evidence type="ECO:0000313" key="3">
    <source>
        <dbReference type="EMBL" id="VFK79218.1"/>
    </source>
</evidence>
<dbReference type="InterPro" id="IPR019004">
    <property type="entry name" value="YqeY/Aim41"/>
</dbReference>
<name>A0A450Y6L2_9GAMM</name>
<evidence type="ECO:0000313" key="2">
    <source>
        <dbReference type="EMBL" id="VFK39712.1"/>
    </source>
</evidence>
<accession>A0A450Y6L2</accession>
<sequence length="136" mass="15152">MRAKDKRRLGVLRLVSAAIKQQEIDTRTALSDGELLVVLEKMLKQRRDSREQFEKGGRPDLANQEAFEIEVIKTYMPTPFSAAEIDALLDQAIAEANAGSLKEMGKVMSLLKPRLQGRADMGAVSAKVRERIAKID</sequence>
<dbReference type="EMBL" id="CAADHB010000040">
    <property type="protein sequence ID" value="VFK79218.1"/>
    <property type="molecule type" value="Genomic_DNA"/>
</dbReference>
<dbReference type="EMBL" id="CAADFR010000011">
    <property type="protein sequence ID" value="VFK37165.1"/>
    <property type="molecule type" value="Genomic_DNA"/>
</dbReference>
<dbReference type="GO" id="GO:0016884">
    <property type="term" value="F:carbon-nitrogen ligase activity, with glutamine as amido-N-donor"/>
    <property type="evidence" value="ECO:0007669"/>
    <property type="project" value="InterPro"/>
</dbReference>